<accession>A0ABQ0SRW8</accession>
<evidence type="ECO:0000313" key="3">
    <source>
        <dbReference type="Proteomes" id="UP000317180"/>
    </source>
</evidence>
<sequence>MPLSAYTEPGSPELIFSLDIGTRSVVGLIVESTKDQFRVLDCAIREHDERSMLDGQIHDVVAVAKVIKQIKEELEEKHGPLHQVAVAAAGRSLRTRRVRVDMPLSRHAFITREDVVALEFAAVQEAQADLAKELREQDVTRYYCVGYSVVNYYLDEELIGSLIDQRGDTASADVIATFLPRVVVDSLIAALKRCDLEMQALTLEPIAAINVLIPVTMRRLNIALVDIGAGTSDVALTEEGAITAYGMVPVAGDEITDALMNAFLLDFPMAEEVKRLLSTRESVTFTDILGMEHTMSAAEITSAIEADISQLAEKIATKIIELNGKAPQAVMLIGGGSLTPGLTGKVAQFLNMPAARVAVRGGDAIKQFVGDNPALSGPEFVTPVGIAVAARRHPLRYVTVTVNDTPLRIFDLRKMSLGDSLIAAGLDIRRLYGRPGLAMSVTVNGRMKMIPGGHGTPPVILKNGEAASLDSPIADGDSITVVAGTNGADASVMVRDLLDQLDTLDILCNDRPLSLGPVIRVNGTPAELDDQLSDRAEVEIRLPRTVSEVLESAGLFPSEKQPAQTGLHFSVNGQSYTLPSHNPVLLLNGKPAAYSDSVRQGDELHYRLEEVPPPAIRDVIPLEEWVQETMTVYFNGERVVLPVAQVSITVDGKAAAADELVPDGAVITVKSTPAAPPVFSDVFRFVNFSLEKPESESISGFVMLVNGEQASFQTELKSGDKLELYWE</sequence>
<dbReference type="EMBL" id="BJOD01000024">
    <property type="protein sequence ID" value="GED26511.1"/>
    <property type="molecule type" value="Genomic_DNA"/>
</dbReference>
<dbReference type="Proteomes" id="UP000317180">
    <property type="component" value="Unassembled WGS sequence"/>
</dbReference>
<dbReference type="InterPro" id="IPR050696">
    <property type="entry name" value="FtsA/MreB"/>
</dbReference>
<dbReference type="SMART" id="SM00842">
    <property type="entry name" value="FtsA"/>
    <property type="match status" value="1"/>
</dbReference>
<organism evidence="2 3">
    <name type="scientific">Brevibacillus agri</name>
    <dbReference type="NCBI Taxonomy" id="51101"/>
    <lineage>
        <taxon>Bacteria</taxon>
        <taxon>Bacillati</taxon>
        <taxon>Bacillota</taxon>
        <taxon>Bacilli</taxon>
        <taxon>Bacillales</taxon>
        <taxon>Paenibacillaceae</taxon>
        <taxon>Brevibacillus</taxon>
    </lineage>
</organism>
<reference evidence="2 3" key="1">
    <citation type="submission" date="2019-06" db="EMBL/GenBank/DDBJ databases">
        <title>Whole genome shotgun sequence of Brevibacillus agri NBRC 15538.</title>
        <authorList>
            <person name="Hosoyama A."/>
            <person name="Uohara A."/>
            <person name="Ohji S."/>
            <person name="Ichikawa N."/>
        </authorList>
    </citation>
    <scope>NUCLEOTIDE SEQUENCE [LARGE SCALE GENOMIC DNA]</scope>
    <source>
        <strain evidence="2 3">NBRC 15538</strain>
    </source>
</reference>
<evidence type="ECO:0000259" key="1">
    <source>
        <dbReference type="SMART" id="SM00842"/>
    </source>
</evidence>
<dbReference type="InterPro" id="IPR003494">
    <property type="entry name" value="SHS2_FtsA"/>
</dbReference>
<comment type="caution">
    <text evidence="2">The sequence shown here is derived from an EMBL/GenBank/DDBJ whole genome shotgun (WGS) entry which is preliminary data.</text>
</comment>
<dbReference type="GO" id="GO:0051301">
    <property type="term" value="P:cell division"/>
    <property type="evidence" value="ECO:0007669"/>
    <property type="project" value="UniProtKB-KW"/>
</dbReference>
<feature type="domain" description="SHS2" evidence="1">
    <location>
        <begin position="15"/>
        <end position="212"/>
    </location>
</feature>
<protein>
    <submittedName>
        <fullName evidence="2">Cell division protein FtsA</fullName>
    </submittedName>
</protein>
<keyword evidence="2" id="KW-0132">Cell division</keyword>
<gene>
    <name evidence="2" type="ORF">BAG01nite_26130</name>
</gene>
<proteinExistence type="predicted"/>
<dbReference type="InterPro" id="IPR043129">
    <property type="entry name" value="ATPase_NBD"/>
</dbReference>
<dbReference type="SUPFAM" id="SSF53067">
    <property type="entry name" value="Actin-like ATPase domain"/>
    <property type="match status" value="2"/>
</dbReference>
<dbReference type="Gene3D" id="3.30.420.40">
    <property type="match status" value="2"/>
</dbReference>
<dbReference type="CDD" id="cd24004">
    <property type="entry name" value="ASKHA_NBD_PilM-like"/>
    <property type="match status" value="1"/>
</dbReference>
<dbReference type="PANTHER" id="PTHR32432:SF3">
    <property type="entry name" value="ETHANOLAMINE UTILIZATION PROTEIN EUTJ"/>
    <property type="match status" value="1"/>
</dbReference>
<keyword evidence="2" id="KW-0131">Cell cycle</keyword>
<dbReference type="Pfam" id="PF14450">
    <property type="entry name" value="FtsA"/>
    <property type="match status" value="1"/>
</dbReference>
<name>A0ABQ0SRW8_9BACL</name>
<dbReference type="PANTHER" id="PTHR32432">
    <property type="entry name" value="CELL DIVISION PROTEIN FTSA-RELATED"/>
    <property type="match status" value="1"/>
</dbReference>
<evidence type="ECO:0000313" key="2">
    <source>
        <dbReference type="EMBL" id="GED26511.1"/>
    </source>
</evidence>
<keyword evidence="3" id="KW-1185">Reference proteome</keyword>